<evidence type="ECO:0000256" key="1">
    <source>
        <dbReference type="PROSITE-ProRule" id="PRU00339"/>
    </source>
</evidence>
<dbReference type="RefSeq" id="WP_077412006.1">
    <property type="nucleotide sequence ID" value="NZ_JBHRTS010000006.1"/>
</dbReference>
<keyword evidence="1" id="KW-0802">TPR repeat</keyword>
<dbReference type="InterPro" id="IPR011990">
    <property type="entry name" value="TPR-like_helical_dom_sf"/>
</dbReference>
<evidence type="ECO:0000313" key="3">
    <source>
        <dbReference type="Proteomes" id="UP001595533"/>
    </source>
</evidence>
<sequence length="162" mass="17921">MKTTLFKIPVLILLAMSLTHCSLRRVDVDDEVRQPAEQSESVIQIAPMAPEAVQILVSQADEHLKEGMHNQALMTLKRALDISPQSALVQQHMAEVYLSDGQYQLAFDWSSMVVNQGPAFGPLCERSRRTLALAAEMLADVETQSRALESVAGCSQKQAPRF</sequence>
<protein>
    <submittedName>
        <fullName evidence="2">Tetratricopeptide repeat protein</fullName>
    </submittedName>
</protein>
<name>A0ABV7JFM5_9GAMM</name>
<keyword evidence="3" id="KW-1185">Reference proteome</keyword>
<dbReference type="EMBL" id="JBHRTS010000006">
    <property type="protein sequence ID" value="MFC3195053.1"/>
    <property type="molecule type" value="Genomic_DNA"/>
</dbReference>
<dbReference type="Pfam" id="PF25058">
    <property type="entry name" value="ARM_TT21"/>
    <property type="match status" value="1"/>
</dbReference>
<reference evidence="3" key="1">
    <citation type="journal article" date="2019" name="Int. J. Syst. Evol. Microbiol.">
        <title>The Global Catalogue of Microorganisms (GCM) 10K type strain sequencing project: providing services to taxonomists for standard genome sequencing and annotation.</title>
        <authorList>
            <consortium name="The Broad Institute Genomics Platform"/>
            <consortium name="The Broad Institute Genome Sequencing Center for Infectious Disease"/>
            <person name="Wu L."/>
            <person name="Ma J."/>
        </authorList>
    </citation>
    <scope>NUCLEOTIDE SEQUENCE [LARGE SCALE GENOMIC DNA]</scope>
    <source>
        <strain evidence="3">KCTC 42953</strain>
    </source>
</reference>
<evidence type="ECO:0000313" key="2">
    <source>
        <dbReference type="EMBL" id="MFC3195053.1"/>
    </source>
</evidence>
<dbReference type="InterPro" id="IPR019734">
    <property type="entry name" value="TPR_rpt"/>
</dbReference>
<gene>
    <name evidence="2" type="ORF">ACFODZ_12445</name>
</gene>
<proteinExistence type="predicted"/>
<dbReference type="PROSITE" id="PS50005">
    <property type="entry name" value="TPR"/>
    <property type="match status" value="1"/>
</dbReference>
<feature type="repeat" description="TPR" evidence="1">
    <location>
        <begin position="53"/>
        <end position="86"/>
    </location>
</feature>
<dbReference type="SUPFAM" id="SSF48452">
    <property type="entry name" value="TPR-like"/>
    <property type="match status" value="1"/>
</dbReference>
<comment type="caution">
    <text evidence="2">The sequence shown here is derived from an EMBL/GenBank/DDBJ whole genome shotgun (WGS) entry which is preliminary data.</text>
</comment>
<dbReference type="Proteomes" id="UP001595533">
    <property type="component" value="Unassembled WGS sequence"/>
</dbReference>
<accession>A0ABV7JFM5</accession>
<organism evidence="2 3">
    <name type="scientific">Marinicella sediminis</name>
    <dbReference type="NCBI Taxonomy" id="1792834"/>
    <lineage>
        <taxon>Bacteria</taxon>
        <taxon>Pseudomonadati</taxon>
        <taxon>Pseudomonadota</taxon>
        <taxon>Gammaproteobacteria</taxon>
        <taxon>Lysobacterales</taxon>
        <taxon>Marinicellaceae</taxon>
        <taxon>Marinicella</taxon>
    </lineage>
</organism>
<dbReference type="Gene3D" id="1.25.40.10">
    <property type="entry name" value="Tetratricopeptide repeat domain"/>
    <property type="match status" value="1"/>
</dbReference>